<evidence type="ECO:0000256" key="2">
    <source>
        <dbReference type="SAM" id="MobiDB-lite"/>
    </source>
</evidence>
<dbReference type="STRING" id="686796.SAMN04488104_10067"/>
<feature type="coiled-coil region" evidence="1">
    <location>
        <begin position="314"/>
        <end position="348"/>
    </location>
</feature>
<dbReference type="InterPro" id="IPR011059">
    <property type="entry name" value="Metal-dep_hydrolase_composite"/>
</dbReference>
<feature type="compositionally biased region" description="Basic and acidic residues" evidence="2">
    <location>
        <begin position="105"/>
        <end position="114"/>
    </location>
</feature>
<dbReference type="Gene3D" id="2.30.40.10">
    <property type="entry name" value="Urease, subunit C, domain 1"/>
    <property type="match status" value="1"/>
</dbReference>
<dbReference type="InterPro" id="IPR032466">
    <property type="entry name" value="Metal_Hydrolase"/>
</dbReference>
<dbReference type="SUPFAM" id="SSF51556">
    <property type="entry name" value="Metallo-dependent hydrolases"/>
    <property type="match status" value="1"/>
</dbReference>
<feature type="chain" id="PRO_5011752417" evidence="3">
    <location>
        <begin position="27"/>
        <end position="562"/>
    </location>
</feature>
<keyword evidence="6" id="KW-1185">Reference proteome</keyword>
<dbReference type="SUPFAM" id="SSF51338">
    <property type="entry name" value="Composite domain of metallo-dependent hydrolases"/>
    <property type="match status" value="1"/>
</dbReference>
<evidence type="ECO:0000256" key="3">
    <source>
        <dbReference type="SAM" id="SignalP"/>
    </source>
</evidence>
<evidence type="ECO:0000313" key="5">
    <source>
        <dbReference type="EMBL" id="SDC78778.1"/>
    </source>
</evidence>
<dbReference type="Pfam" id="PF01979">
    <property type="entry name" value="Amidohydro_1"/>
    <property type="match status" value="1"/>
</dbReference>
<feature type="signal peptide" evidence="3">
    <location>
        <begin position="1"/>
        <end position="26"/>
    </location>
</feature>
<reference evidence="6" key="1">
    <citation type="submission" date="2016-10" db="EMBL/GenBank/DDBJ databases">
        <authorList>
            <person name="Varghese N."/>
            <person name="Submissions S."/>
        </authorList>
    </citation>
    <scope>NUCLEOTIDE SEQUENCE [LARGE SCALE GENOMIC DNA]</scope>
    <source>
        <strain evidence="6">DSM 23095</strain>
    </source>
</reference>
<evidence type="ECO:0000256" key="1">
    <source>
        <dbReference type="SAM" id="Coils"/>
    </source>
</evidence>
<feature type="region of interest" description="Disordered" evidence="2">
    <location>
        <begin position="445"/>
        <end position="475"/>
    </location>
</feature>
<feature type="domain" description="Amidohydrolase-related" evidence="4">
    <location>
        <begin position="327"/>
        <end position="432"/>
    </location>
</feature>
<evidence type="ECO:0000259" key="4">
    <source>
        <dbReference type="Pfam" id="PF01979"/>
    </source>
</evidence>
<keyword evidence="1" id="KW-0175">Coiled coil</keyword>
<dbReference type="Proteomes" id="UP000199060">
    <property type="component" value="Unassembled WGS sequence"/>
</dbReference>
<organism evidence="5 6">
    <name type="scientific">Algoriphagus faecimaris</name>
    <dbReference type="NCBI Taxonomy" id="686796"/>
    <lineage>
        <taxon>Bacteria</taxon>
        <taxon>Pseudomonadati</taxon>
        <taxon>Bacteroidota</taxon>
        <taxon>Cytophagia</taxon>
        <taxon>Cytophagales</taxon>
        <taxon>Cyclobacteriaceae</taxon>
        <taxon>Algoriphagus</taxon>
    </lineage>
</organism>
<accession>A0A1G6PFI3</accession>
<keyword evidence="3" id="KW-0732">Signal</keyword>
<feature type="region of interest" description="Disordered" evidence="2">
    <location>
        <begin position="101"/>
        <end position="122"/>
    </location>
</feature>
<feature type="compositionally biased region" description="Polar residues" evidence="2">
    <location>
        <begin position="448"/>
        <end position="466"/>
    </location>
</feature>
<dbReference type="AlphaFoldDB" id="A0A1G6PFI3"/>
<dbReference type="PANTHER" id="PTHR43135">
    <property type="entry name" value="ALPHA-D-RIBOSE 1-METHYLPHOSPHONATE 5-TRIPHOSPHATE DIPHOSPHATASE"/>
    <property type="match status" value="1"/>
</dbReference>
<name>A0A1G6PFI3_9BACT</name>
<protein>
    <submittedName>
        <fullName evidence="5">Imidazolonepropionase</fullName>
    </submittedName>
</protein>
<sequence length="562" mass="59264">MKKTLLKAGVLGMLLAGVMGSGQVFGQSDPTGKKPITSTYAITNATVFANASSTGNKATVLIKDGVIKSIGRNVSLPPETKVIEGDSLFIYPGFIDGASQAGITRPEDPKRPEDFVSSNPPDEIAGITPWRSAMDQFSIKSSQVDELRKAGFTMAQILPDGGMIAGKSAVVLMGNPNSTNLIKANTGLAASMRGARGMYPGTAVGVMAKFRDVYKNTELTQGRIAQFTSSTGVSRPEMTPTYMGMSDVVTGQVPVLFSVSNDLQVRRAVSLQKELGFQLVLTGLEEYDEVIDFIKSSGAKVLIQLATPEDKAIKAQKEDVNDAIKAQYERVQEAYDRAIAQAGKLEKAGVPFAFTTIGTKTADLGKSLQKMIEGGLSEAGALAALTSNAAAILGVDRIAGTLENGKMANMVISTGPLFEEDSQIKHVVVDGNFFDYEVKKKKKVNGNDGESNPVGTWTYTSETPAGSSGGSFTVEKEGSEYSGKITYDDPQGGGTATSPLQNIQASGNTLKFSFNVNAGGMSLDVQVSGEIDGDSMDGSMYISDFGSFAISATRNPSLIAKK</sequence>
<dbReference type="PANTHER" id="PTHR43135:SF3">
    <property type="entry name" value="ALPHA-D-RIBOSE 1-METHYLPHOSPHONATE 5-TRIPHOSPHATE DIPHOSPHATASE"/>
    <property type="match status" value="1"/>
</dbReference>
<dbReference type="InterPro" id="IPR006680">
    <property type="entry name" value="Amidohydro-rel"/>
</dbReference>
<evidence type="ECO:0000313" key="6">
    <source>
        <dbReference type="Proteomes" id="UP000199060"/>
    </source>
</evidence>
<dbReference type="EMBL" id="FNAC01000006">
    <property type="protein sequence ID" value="SDC78778.1"/>
    <property type="molecule type" value="Genomic_DNA"/>
</dbReference>
<dbReference type="InterPro" id="IPR051781">
    <property type="entry name" value="Metallo-dep_Hydrolase"/>
</dbReference>
<dbReference type="OrthoDB" id="1393708at2"/>
<gene>
    <name evidence="5" type="ORF">SAMN04488104_10067</name>
</gene>
<dbReference type="Gene3D" id="3.20.20.140">
    <property type="entry name" value="Metal-dependent hydrolases"/>
    <property type="match status" value="1"/>
</dbReference>
<proteinExistence type="predicted"/>
<dbReference type="RefSeq" id="WP_087938220.1">
    <property type="nucleotide sequence ID" value="NZ_FNAC01000006.1"/>
</dbReference>
<dbReference type="GO" id="GO:0016810">
    <property type="term" value="F:hydrolase activity, acting on carbon-nitrogen (but not peptide) bonds"/>
    <property type="evidence" value="ECO:0007669"/>
    <property type="project" value="InterPro"/>
</dbReference>